<feature type="transmembrane region" description="Helical" evidence="5">
    <location>
        <begin position="66"/>
        <end position="89"/>
    </location>
</feature>
<dbReference type="AlphaFoldDB" id="A0A841KIF2"/>
<evidence type="ECO:0000313" key="8">
    <source>
        <dbReference type="Proteomes" id="UP000588017"/>
    </source>
</evidence>
<dbReference type="Proteomes" id="UP000588017">
    <property type="component" value="Unassembled WGS sequence"/>
</dbReference>
<feature type="domain" description="DUF1232" evidence="6">
    <location>
        <begin position="64"/>
        <end position="99"/>
    </location>
</feature>
<dbReference type="Pfam" id="PF06803">
    <property type="entry name" value="DUF1232"/>
    <property type="match status" value="1"/>
</dbReference>
<keyword evidence="4 5" id="KW-0472">Membrane</keyword>
<organism evidence="7 8">
    <name type="scientific">Chelatococcus composti</name>
    <dbReference type="NCBI Taxonomy" id="1743235"/>
    <lineage>
        <taxon>Bacteria</taxon>
        <taxon>Pseudomonadati</taxon>
        <taxon>Pseudomonadota</taxon>
        <taxon>Alphaproteobacteria</taxon>
        <taxon>Hyphomicrobiales</taxon>
        <taxon>Chelatococcaceae</taxon>
        <taxon>Chelatococcus</taxon>
    </lineage>
</organism>
<dbReference type="InterPro" id="IPR010652">
    <property type="entry name" value="DUF1232"/>
</dbReference>
<dbReference type="EMBL" id="JACHEH010000006">
    <property type="protein sequence ID" value="MBB6169173.1"/>
    <property type="molecule type" value="Genomic_DNA"/>
</dbReference>
<name>A0A841KIF2_9HYPH</name>
<keyword evidence="8" id="KW-1185">Reference proteome</keyword>
<proteinExistence type="predicted"/>
<dbReference type="GO" id="GO:0012505">
    <property type="term" value="C:endomembrane system"/>
    <property type="evidence" value="ECO:0007669"/>
    <property type="project" value="UniProtKB-SubCell"/>
</dbReference>
<keyword evidence="3 5" id="KW-1133">Transmembrane helix</keyword>
<evidence type="ECO:0000259" key="6">
    <source>
        <dbReference type="Pfam" id="PF06803"/>
    </source>
</evidence>
<reference evidence="7 8" key="1">
    <citation type="submission" date="2020-08" db="EMBL/GenBank/DDBJ databases">
        <title>Genomic Encyclopedia of Type Strains, Phase IV (KMG-IV): sequencing the most valuable type-strain genomes for metagenomic binning, comparative biology and taxonomic classification.</title>
        <authorList>
            <person name="Goeker M."/>
        </authorList>
    </citation>
    <scope>NUCLEOTIDE SEQUENCE [LARGE SCALE GENOMIC DNA]</scope>
    <source>
        <strain evidence="7 8">DSM 101465</strain>
    </source>
</reference>
<dbReference type="InterPro" id="IPR016983">
    <property type="entry name" value="UCP031804"/>
</dbReference>
<dbReference type="PIRSF" id="PIRSF031804">
    <property type="entry name" value="UCP031804"/>
    <property type="match status" value="1"/>
</dbReference>
<accession>A0A841KIF2</accession>
<dbReference type="RefSeq" id="WP_183335493.1">
    <property type="nucleotide sequence ID" value="NZ_BMHX01000006.1"/>
</dbReference>
<sequence length="123" mass="13546">MDETIARPLTREEMEAMRRAARDEESVTRRFWSALRRVAANAPFAEDLVAAYLCATDPATPRRVKLALLAALGYFILPTDAVADFLPLVGFSDDMAVLAAVIATVAGAITDDHRRRAREIISQ</sequence>
<comment type="caution">
    <text evidence="7">The sequence shown here is derived from an EMBL/GenBank/DDBJ whole genome shotgun (WGS) entry which is preliminary data.</text>
</comment>
<evidence type="ECO:0000256" key="4">
    <source>
        <dbReference type="ARBA" id="ARBA00023136"/>
    </source>
</evidence>
<gene>
    <name evidence="7" type="ORF">HNQ73_002810</name>
</gene>
<protein>
    <submittedName>
        <fullName evidence="7">Uncharacterized membrane protein YkvA (DUF1232 family)</fullName>
    </submittedName>
</protein>
<comment type="subcellular location">
    <subcellularLocation>
        <location evidence="1">Endomembrane system</location>
        <topology evidence="1">Multi-pass membrane protein</topology>
    </subcellularLocation>
</comment>
<keyword evidence="2 5" id="KW-0812">Transmembrane</keyword>
<evidence type="ECO:0000256" key="1">
    <source>
        <dbReference type="ARBA" id="ARBA00004127"/>
    </source>
</evidence>
<evidence type="ECO:0000313" key="7">
    <source>
        <dbReference type="EMBL" id="MBB6169173.1"/>
    </source>
</evidence>
<feature type="transmembrane region" description="Helical" evidence="5">
    <location>
        <begin position="95"/>
        <end position="111"/>
    </location>
</feature>
<evidence type="ECO:0000256" key="5">
    <source>
        <dbReference type="SAM" id="Phobius"/>
    </source>
</evidence>
<evidence type="ECO:0000256" key="2">
    <source>
        <dbReference type="ARBA" id="ARBA00022692"/>
    </source>
</evidence>
<evidence type="ECO:0000256" key="3">
    <source>
        <dbReference type="ARBA" id="ARBA00022989"/>
    </source>
</evidence>